<dbReference type="EMBL" id="JAANIU010011033">
    <property type="protein sequence ID" value="KAG1531328.1"/>
    <property type="molecule type" value="Genomic_DNA"/>
</dbReference>
<comment type="caution">
    <text evidence="2">The sequence shown here is derived from an EMBL/GenBank/DDBJ whole genome shotgun (WGS) entry which is preliminary data.</text>
</comment>
<feature type="region of interest" description="Disordered" evidence="1">
    <location>
        <begin position="1"/>
        <end position="88"/>
    </location>
</feature>
<keyword evidence="3" id="KW-1185">Reference proteome</keyword>
<organism evidence="2 3">
    <name type="scientific">Rhizopus delemar</name>
    <dbReference type="NCBI Taxonomy" id="936053"/>
    <lineage>
        <taxon>Eukaryota</taxon>
        <taxon>Fungi</taxon>
        <taxon>Fungi incertae sedis</taxon>
        <taxon>Mucoromycota</taxon>
        <taxon>Mucoromycotina</taxon>
        <taxon>Mucoromycetes</taxon>
        <taxon>Mucorales</taxon>
        <taxon>Mucorineae</taxon>
        <taxon>Rhizopodaceae</taxon>
        <taxon>Rhizopus</taxon>
    </lineage>
</organism>
<evidence type="ECO:0000313" key="3">
    <source>
        <dbReference type="Proteomes" id="UP000740926"/>
    </source>
</evidence>
<dbReference type="AlphaFoldDB" id="A0A9P7C0Q2"/>
<gene>
    <name evidence="2" type="ORF">G6F50_016759</name>
</gene>
<accession>A0A9P7C0Q2</accession>
<feature type="region of interest" description="Disordered" evidence="1">
    <location>
        <begin position="101"/>
        <end position="120"/>
    </location>
</feature>
<sequence>MRLRPTDPIQRSVRPAAERGRSWPAPPRSRPSGACLWNTPRRACPPRRRPARPHPAAPSGARAAVRAPTPARRSSSGSPARSACHRGLPVPGCMPRAAWWPGARAPRPGHGSAPARRQAE</sequence>
<evidence type="ECO:0000313" key="2">
    <source>
        <dbReference type="EMBL" id="KAG1531328.1"/>
    </source>
</evidence>
<protein>
    <submittedName>
        <fullName evidence="2">Uncharacterized protein</fullName>
    </submittedName>
</protein>
<dbReference type="Proteomes" id="UP000740926">
    <property type="component" value="Unassembled WGS sequence"/>
</dbReference>
<proteinExistence type="predicted"/>
<feature type="compositionally biased region" description="Low complexity" evidence="1">
    <location>
        <begin position="57"/>
        <end position="82"/>
    </location>
</feature>
<name>A0A9P7C0Q2_9FUNG</name>
<reference evidence="2 3" key="1">
    <citation type="journal article" date="2020" name="Microb. Genom.">
        <title>Genetic diversity of clinical and environmental Mucorales isolates obtained from an investigation of mucormycosis cases among solid organ transplant recipients.</title>
        <authorList>
            <person name="Nguyen M.H."/>
            <person name="Kaul D."/>
            <person name="Muto C."/>
            <person name="Cheng S.J."/>
            <person name="Richter R.A."/>
            <person name="Bruno V.M."/>
            <person name="Liu G."/>
            <person name="Beyhan S."/>
            <person name="Sundermann A.J."/>
            <person name="Mounaud S."/>
            <person name="Pasculle A.W."/>
            <person name="Nierman W.C."/>
            <person name="Driscoll E."/>
            <person name="Cumbie R."/>
            <person name="Clancy C.J."/>
            <person name="Dupont C.L."/>
        </authorList>
    </citation>
    <scope>NUCLEOTIDE SEQUENCE [LARGE SCALE GENOMIC DNA]</scope>
    <source>
        <strain evidence="2 3">GL24</strain>
    </source>
</reference>
<evidence type="ECO:0000256" key="1">
    <source>
        <dbReference type="SAM" id="MobiDB-lite"/>
    </source>
</evidence>